<dbReference type="GO" id="GO:0005794">
    <property type="term" value="C:Golgi apparatus"/>
    <property type="evidence" value="ECO:0000318"/>
    <property type="project" value="GO_Central"/>
</dbReference>
<evidence type="ECO:0000313" key="7">
    <source>
        <dbReference type="JaponicusDB" id="SJAG_01927"/>
    </source>
</evidence>
<feature type="transmembrane region" description="Helical" evidence="5">
    <location>
        <begin position="167"/>
        <end position="183"/>
    </location>
</feature>
<dbReference type="GeneID" id="7049924"/>
<proteinExistence type="predicted"/>
<dbReference type="eggNOG" id="KOG2890">
    <property type="taxonomic scope" value="Eukaryota"/>
</dbReference>
<dbReference type="OrthoDB" id="73612at2759"/>
<dbReference type="GO" id="GO:0006890">
    <property type="term" value="P:retrograde vesicle-mediated transport, Golgi to endoplasmic reticulum"/>
    <property type="evidence" value="ECO:0000318"/>
    <property type="project" value="GO_Central"/>
</dbReference>
<feature type="transmembrane region" description="Helical" evidence="5">
    <location>
        <begin position="93"/>
        <end position="115"/>
    </location>
</feature>
<dbReference type="RefSeq" id="XP_002173161.2">
    <property type="nucleotide sequence ID" value="XM_002173125.2"/>
</dbReference>
<dbReference type="PANTHER" id="PTHR13377:SF3">
    <property type="entry name" value="TRANSMEMBRANE PROTEIN 115"/>
    <property type="match status" value="1"/>
</dbReference>
<organism evidence="6 8">
    <name type="scientific">Schizosaccharomyces japonicus (strain yFS275 / FY16936)</name>
    <name type="common">Fission yeast</name>
    <dbReference type="NCBI Taxonomy" id="402676"/>
    <lineage>
        <taxon>Eukaryota</taxon>
        <taxon>Fungi</taxon>
        <taxon>Dikarya</taxon>
        <taxon>Ascomycota</taxon>
        <taxon>Taphrinomycotina</taxon>
        <taxon>Schizosaccharomycetes</taxon>
        <taxon>Schizosaccharomycetales</taxon>
        <taxon>Schizosaccharomycetaceae</taxon>
        <taxon>Schizosaccharomyces</taxon>
    </lineage>
</organism>
<feature type="transmembrane region" description="Helical" evidence="5">
    <location>
        <begin position="7"/>
        <end position="29"/>
    </location>
</feature>
<dbReference type="EMBL" id="KE651168">
    <property type="protein sequence ID" value="EEB06868.2"/>
    <property type="molecule type" value="Genomic_DNA"/>
</dbReference>
<dbReference type="GO" id="GO:0016020">
    <property type="term" value="C:membrane"/>
    <property type="evidence" value="ECO:0007669"/>
    <property type="project" value="UniProtKB-SubCell"/>
</dbReference>
<keyword evidence="2 5" id="KW-0812">Transmembrane</keyword>
<feature type="transmembrane region" description="Helical" evidence="5">
    <location>
        <begin position="127"/>
        <end position="146"/>
    </location>
</feature>
<keyword evidence="3 5" id="KW-1133">Transmembrane helix</keyword>
<evidence type="ECO:0000256" key="3">
    <source>
        <dbReference type="ARBA" id="ARBA00022989"/>
    </source>
</evidence>
<feature type="transmembrane region" description="Helical" evidence="5">
    <location>
        <begin position="49"/>
        <end position="81"/>
    </location>
</feature>
<dbReference type="AlphaFoldDB" id="B6JZA0"/>
<dbReference type="Pfam" id="PF08551">
    <property type="entry name" value="DUF1751"/>
    <property type="match status" value="1"/>
</dbReference>
<evidence type="ECO:0000313" key="8">
    <source>
        <dbReference type="Proteomes" id="UP000001744"/>
    </source>
</evidence>
<dbReference type="JaponicusDB" id="SJAG_01927">
    <property type="gene designation" value="pdh1"/>
</dbReference>
<keyword evidence="8" id="KW-1185">Reference proteome</keyword>
<protein>
    <submittedName>
        <fullName evidence="6">DUF1751 family protein</fullName>
    </submittedName>
</protein>
<dbReference type="SUPFAM" id="SSF144091">
    <property type="entry name" value="Rhomboid-like"/>
    <property type="match status" value="1"/>
</dbReference>
<dbReference type="PANTHER" id="PTHR13377">
    <property type="entry name" value="PLACENTAL PROTEIN 6"/>
    <property type="match status" value="1"/>
</dbReference>
<dbReference type="SMART" id="SM01160">
    <property type="entry name" value="DUF1751"/>
    <property type="match status" value="1"/>
</dbReference>
<evidence type="ECO:0000256" key="4">
    <source>
        <dbReference type="ARBA" id="ARBA00023136"/>
    </source>
</evidence>
<gene>
    <name evidence="7" type="primary">pdh1</name>
    <name evidence="6" type="ORF">SJAG_01927</name>
</gene>
<reference evidence="6 8" key="1">
    <citation type="journal article" date="2011" name="Science">
        <title>Comparative functional genomics of the fission yeasts.</title>
        <authorList>
            <person name="Rhind N."/>
            <person name="Chen Z."/>
            <person name="Yassour M."/>
            <person name="Thompson D.A."/>
            <person name="Haas B.J."/>
            <person name="Habib N."/>
            <person name="Wapinski I."/>
            <person name="Roy S."/>
            <person name="Lin M.F."/>
            <person name="Heiman D.I."/>
            <person name="Young S.K."/>
            <person name="Furuya K."/>
            <person name="Guo Y."/>
            <person name="Pidoux A."/>
            <person name="Chen H.M."/>
            <person name="Robbertse B."/>
            <person name="Goldberg J.M."/>
            <person name="Aoki K."/>
            <person name="Bayne E.H."/>
            <person name="Berlin A.M."/>
            <person name="Desjardins C.A."/>
            <person name="Dobbs E."/>
            <person name="Dukaj L."/>
            <person name="Fan L."/>
            <person name="FitzGerald M.G."/>
            <person name="French C."/>
            <person name="Gujja S."/>
            <person name="Hansen K."/>
            <person name="Keifenheim D."/>
            <person name="Levin J.Z."/>
            <person name="Mosher R.A."/>
            <person name="Mueller C.A."/>
            <person name="Pfiffner J."/>
            <person name="Priest M."/>
            <person name="Russ C."/>
            <person name="Smialowska A."/>
            <person name="Swoboda P."/>
            <person name="Sykes S.M."/>
            <person name="Vaughn M."/>
            <person name="Vengrova S."/>
            <person name="Yoder R."/>
            <person name="Zeng Q."/>
            <person name="Allshire R."/>
            <person name="Baulcombe D."/>
            <person name="Birren B.W."/>
            <person name="Brown W."/>
            <person name="Ekwall K."/>
            <person name="Kellis M."/>
            <person name="Leatherwood J."/>
            <person name="Levin H."/>
            <person name="Margalit H."/>
            <person name="Martienssen R."/>
            <person name="Nieduszynski C.A."/>
            <person name="Spatafora J.W."/>
            <person name="Friedman N."/>
            <person name="Dalgaard J.Z."/>
            <person name="Baumann P."/>
            <person name="Niki H."/>
            <person name="Regev A."/>
            <person name="Nusbaum C."/>
        </authorList>
    </citation>
    <scope>NUCLEOTIDE SEQUENCE [LARGE SCALE GENOMIC DNA]</scope>
    <source>
        <strain evidence="8">yFS275 / FY16936</strain>
    </source>
</reference>
<evidence type="ECO:0000256" key="1">
    <source>
        <dbReference type="ARBA" id="ARBA00004141"/>
    </source>
</evidence>
<evidence type="ECO:0000313" key="6">
    <source>
        <dbReference type="EMBL" id="EEB06868.2"/>
    </source>
</evidence>
<accession>B6JZA0</accession>
<sequence>MKEAITHVFLFLFVIGFFLRTCIHLYSMFTLYTSFHTYMLLCVNMVPKFLYMFPWTLLTCCFTENNVIFFSLCVVLLKLVGHHMEHLWSQRDVVLFLYSLSLLPNVFTLLTSYVAHVITDNDAIITSPIYGNGAFIIGLLIAWVYLKPAHRISISPSLSLPIQYAPFFYLAFAVAHCVTFSQYSRLVQIVFGFFYAWFYLLILQPVTFDLGIHSIELGKGSRRRISFYDFLPQPVQCFLKRTENRIKHFLFDERNNDKGLTETLPSFSVPKKDHRAEAERRRTAALHSLVN</sequence>
<comment type="subcellular location">
    <subcellularLocation>
        <location evidence="1">Membrane</location>
        <topology evidence="1">Multi-pass membrane protein</topology>
    </subcellularLocation>
</comment>
<dbReference type="STRING" id="402676.B6JZA0"/>
<keyword evidence="4 5" id="KW-0472">Membrane</keyword>
<dbReference type="InterPro" id="IPR013861">
    <property type="entry name" value="TMEM115/Pdh1/Rbl19"/>
</dbReference>
<evidence type="ECO:0000256" key="2">
    <source>
        <dbReference type="ARBA" id="ARBA00022692"/>
    </source>
</evidence>
<name>B6JZA0_SCHJY</name>
<feature type="transmembrane region" description="Helical" evidence="5">
    <location>
        <begin position="189"/>
        <end position="212"/>
    </location>
</feature>
<dbReference type="Proteomes" id="UP000001744">
    <property type="component" value="Unassembled WGS sequence"/>
</dbReference>
<evidence type="ECO:0000256" key="5">
    <source>
        <dbReference type="SAM" id="Phobius"/>
    </source>
</evidence>
<dbReference type="OMA" id="FIAYKIT"/>
<dbReference type="InterPro" id="IPR035952">
    <property type="entry name" value="Rhomboid-like_sf"/>
</dbReference>
<dbReference type="VEuPathDB" id="FungiDB:SJAG_01927"/>
<dbReference type="HOGENOM" id="CLU_956974_0_0_1"/>